<dbReference type="AlphaFoldDB" id="A0A345ZAH6"/>
<protein>
    <recommendedName>
        <fullName evidence="4">Autotransporter outer membrane beta-barrel domain-containing protein</fullName>
    </recommendedName>
</protein>
<dbReference type="OrthoDB" id="9900979at2"/>
<proteinExistence type="predicted"/>
<name>A0A345ZAH6_9BACT</name>
<evidence type="ECO:0000256" key="1">
    <source>
        <dbReference type="SAM" id="SignalP"/>
    </source>
</evidence>
<gene>
    <name evidence="2" type="ORF">C0J27_00815</name>
</gene>
<feature type="signal peptide" evidence="1">
    <location>
        <begin position="1"/>
        <end position="26"/>
    </location>
</feature>
<keyword evidence="3" id="KW-1185">Reference proteome</keyword>
<dbReference type="KEGG" id="cdes:C0J27_00815"/>
<feature type="chain" id="PRO_5016558333" description="Autotransporter outer membrane beta-barrel domain-containing protein" evidence="1">
    <location>
        <begin position="27"/>
        <end position="548"/>
    </location>
</feature>
<organism evidence="2 3">
    <name type="scientific">Candidatus Chromulinivorax destructor</name>
    <dbReference type="NCBI Taxonomy" id="2066483"/>
    <lineage>
        <taxon>Bacteria</taxon>
        <taxon>Candidatus Babelota</taxon>
        <taxon>Candidatus Babeliae</taxon>
        <taxon>Candidatus Babeliales</taxon>
        <taxon>Candidatus Chromulinivoraceae</taxon>
        <taxon>Candidatus Chromulinivorax</taxon>
    </lineage>
</organism>
<evidence type="ECO:0008006" key="4">
    <source>
        <dbReference type="Google" id="ProtNLM"/>
    </source>
</evidence>
<reference evidence="2 3" key="1">
    <citation type="submission" date="2017-12" db="EMBL/GenBank/DDBJ databases">
        <title>Chromulinavorax destructans is a abundant pathogen of dominant heterotrophic picoflagllates.</title>
        <authorList>
            <person name="Deeg C.M."/>
            <person name="Zimmer M."/>
            <person name="Suttle C.A."/>
        </authorList>
    </citation>
    <scope>NUCLEOTIDE SEQUENCE [LARGE SCALE GENOMIC DNA]</scope>
    <source>
        <strain evidence="2 3">SeV1</strain>
    </source>
</reference>
<sequence length="548" mass="57374">MVNKSMKKLFVGLAVLSTAASLHSEAVQSTSKGFFQPRAASANIAREMLMQPNEQKHSDGWYGNFSATGFYQRGWNDNSVDSQSDADSNVSGLGAFPFWSGTNTMAVGNSATTAAGIVAGTPSVDGYQFGLGTTSTAGSINLNPIVYQAGADFMFIVGSASHEPGFLFKIKAPIAVYNINPNLTEVAATPAANYNEGQLSLSTTDVAIPTGATMTQALAGNLGDAPTLGNYTPMQYGLVQGDISTGAKFGDIEMTAGYNFISNEDSSFSVALRASAPTGNKATGQYMLEPIVGRGGNWGLGGYTAAHVNLWEGSNDNRLSFKVMADVMHLFGTDTVRSYDLTENGGGSRYLLVADYNAGVYQNSIQNLINVTTLASTSSFGVEGDVAVGFNYTGGGFSFDLGYEFFGRSAETLEITGDFNTRYAVLGHQGPGTATDGSVASFAAQPGATMRNAVAQTDIVQTGTVATTADALGDARLTANQVSLADLNVEGAQQSAYLTSKIFAKVGYEFAQNDYVPFVGVMGEFEFSNSLNNALPQWSVALVGGVSF</sequence>
<dbReference type="Proteomes" id="UP000254834">
    <property type="component" value="Chromosome"/>
</dbReference>
<keyword evidence="1" id="KW-0732">Signal</keyword>
<evidence type="ECO:0000313" key="2">
    <source>
        <dbReference type="EMBL" id="AXK60293.1"/>
    </source>
</evidence>
<accession>A0A345ZAH6</accession>
<dbReference type="EMBL" id="CP025544">
    <property type="protein sequence ID" value="AXK60293.1"/>
    <property type="molecule type" value="Genomic_DNA"/>
</dbReference>
<dbReference type="RefSeq" id="WP_115585308.1">
    <property type="nucleotide sequence ID" value="NZ_CP025544.1"/>
</dbReference>
<evidence type="ECO:0000313" key="3">
    <source>
        <dbReference type="Proteomes" id="UP000254834"/>
    </source>
</evidence>